<dbReference type="Proteomes" id="UP000252884">
    <property type="component" value="Unassembled WGS sequence"/>
</dbReference>
<evidence type="ECO:0000256" key="1">
    <source>
        <dbReference type="SAM" id="MobiDB-lite"/>
    </source>
</evidence>
<evidence type="ECO:0000256" key="2">
    <source>
        <dbReference type="SAM" id="Phobius"/>
    </source>
</evidence>
<feature type="transmembrane region" description="Helical" evidence="2">
    <location>
        <begin position="16"/>
        <end position="41"/>
    </location>
</feature>
<dbReference type="InterPro" id="IPR006685">
    <property type="entry name" value="MscS_channel_2nd"/>
</dbReference>
<dbReference type="SUPFAM" id="SSF50182">
    <property type="entry name" value="Sm-like ribonucleoproteins"/>
    <property type="match status" value="1"/>
</dbReference>
<feature type="transmembrane region" description="Helical" evidence="2">
    <location>
        <begin position="90"/>
        <end position="109"/>
    </location>
</feature>
<dbReference type="Pfam" id="PF00924">
    <property type="entry name" value="MS_channel_2nd"/>
    <property type="match status" value="1"/>
</dbReference>
<feature type="compositionally biased region" description="Pro residues" evidence="1">
    <location>
        <begin position="369"/>
        <end position="389"/>
    </location>
</feature>
<protein>
    <submittedName>
        <fullName evidence="4">Small-conductance mechanosensitive channel</fullName>
    </submittedName>
</protein>
<keyword evidence="2" id="KW-0472">Membrane</keyword>
<dbReference type="GO" id="GO:0016020">
    <property type="term" value="C:membrane"/>
    <property type="evidence" value="ECO:0007669"/>
    <property type="project" value="InterPro"/>
</dbReference>
<organism evidence="4 5">
    <name type="scientific">Pseudorhodoferax soli</name>
    <dbReference type="NCBI Taxonomy" id="545864"/>
    <lineage>
        <taxon>Bacteria</taxon>
        <taxon>Pseudomonadati</taxon>
        <taxon>Pseudomonadota</taxon>
        <taxon>Betaproteobacteria</taxon>
        <taxon>Burkholderiales</taxon>
        <taxon>Comamonadaceae</taxon>
    </lineage>
</organism>
<dbReference type="GO" id="GO:0008381">
    <property type="term" value="F:mechanosensitive monoatomic ion channel activity"/>
    <property type="evidence" value="ECO:0007669"/>
    <property type="project" value="UniProtKB-ARBA"/>
</dbReference>
<reference evidence="4 5" key="1">
    <citation type="submission" date="2018-07" db="EMBL/GenBank/DDBJ databases">
        <title>Genomic Encyclopedia of Type Strains, Phase IV (KMG-IV): sequencing the most valuable type-strain genomes for metagenomic binning, comparative biology and taxonomic classification.</title>
        <authorList>
            <person name="Goeker M."/>
        </authorList>
    </citation>
    <scope>NUCLEOTIDE SEQUENCE [LARGE SCALE GENOMIC DNA]</scope>
    <source>
        <strain evidence="4 5">DSM 21634</strain>
    </source>
</reference>
<feature type="region of interest" description="Disordered" evidence="1">
    <location>
        <begin position="350"/>
        <end position="389"/>
    </location>
</feature>
<gene>
    <name evidence="4" type="ORF">DES41_112108</name>
</gene>
<dbReference type="RefSeq" id="WP_114471749.1">
    <property type="nucleotide sequence ID" value="NZ_QPJK01000012.1"/>
</dbReference>
<dbReference type="PANTHER" id="PTHR30566:SF25">
    <property type="entry name" value="INNER MEMBRANE PROTEIN"/>
    <property type="match status" value="1"/>
</dbReference>
<proteinExistence type="predicted"/>
<sequence length="389" mass="42566">MQTQWNALVAWADSSALGLLVAAALAVVLAWIVHRAGVLVLTRVTRGMPVASTVVRFVRPAARWWLMFLALQVVWQGAPDDIPMIGTIRQVNSLLLLACLTWVGLRAVAGVGQGVVDQHPLNVVDNLHARRIHTQAKVLSRTVMVVVGLAGVALMLMTIPGARQFGTSLLASAGVVGLVVGMAAQPVFGNLIAGLQLALAQPIRLDDVLIVEGEWGRVEAITGTYVVLAIWDQRRLIIPLRWFIENPFQNWTRTSSDIIGTVFLWVDYRLPLEPLRAEAQRLCEASPHWDKRLCLLQVTDTTERTMQLRLLCTASDSGKAWDLRCFLREGLITFIAREYPEHLPLTRAEVRGGEPPLGAARSLSEHPAAPGPSQPMPAVQPQPPSPNPL</sequence>
<dbReference type="InterPro" id="IPR010920">
    <property type="entry name" value="LSM_dom_sf"/>
</dbReference>
<name>A0A368XGQ5_9BURK</name>
<dbReference type="EMBL" id="QPJK01000012">
    <property type="protein sequence ID" value="RCW65657.1"/>
    <property type="molecule type" value="Genomic_DNA"/>
</dbReference>
<evidence type="ECO:0000313" key="5">
    <source>
        <dbReference type="Proteomes" id="UP000252884"/>
    </source>
</evidence>
<evidence type="ECO:0000313" key="4">
    <source>
        <dbReference type="EMBL" id="RCW65657.1"/>
    </source>
</evidence>
<keyword evidence="2" id="KW-0812">Transmembrane</keyword>
<dbReference type="PANTHER" id="PTHR30566">
    <property type="entry name" value="YNAI-RELATED MECHANOSENSITIVE ION CHANNEL"/>
    <property type="match status" value="1"/>
</dbReference>
<comment type="caution">
    <text evidence="4">The sequence shown here is derived from an EMBL/GenBank/DDBJ whole genome shotgun (WGS) entry which is preliminary data.</text>
</comment>
<dbReference type="AlphaFoldDB" id="A0A368XGQ5"/>
<keyword evidence="5" id="KW-1185">Reference proteome</keyword>
<accession>A0A368XGQ5</accession>
<feature type="domain" description="Mechanosensitive ion channel MscS" evidence="3">
    <location>
        <begin position="187"/>
        <end position="253"/>
    </location>
</feature>
<keyword evidence="2" id="KW-1133">Transmembrane helix</keyword>
<dbReference type="OrthoDB" id="9792218at2"/>
<dbReference type="Gene3D" id="1.10.287.1260">
    <property type="match status" value="1"/>
</dbReference>
<feature type="transmembrane region" description="Helical" evidence="2">
    <location>
        <begin position="165"/>
        <end position="184"/>
    </location>
</feature>
<evidence type="ECO:0000259" key="3">
    <source>
        <dbReference type="Pfam" id="PF00924"/>
    </source>
</evidence>
<feature type="transmembrane region" description="Helical" evidence="2">
    <location>
        <begin position="138"/>
        <end position="159"/>
    </location>
</feature>